<comment type="similarity">
    <text evidence="2">Belongs to the GSP N family.</text>
</comment>
<comment type="caution">
    <text evidence="11">The sequence shown here is derived from an EMBL/GenBank/DDBJ whole genome shotgun (WGS) entry which is preliminary data.</text>
</comment>
<keyword evidence="7" id="KW-0812">Transmembrane</keyword>
<evidence type="ECO:0000256" key="7">
    <source>
        <dbReference type="ARBA" id="ARBA00022692"/>
    </source>
</evidence>
<evidence type="ECO:0000256" key="2">
    <source>
        <dbReference type="ARBA" id="ARBA00007208"/>
    </source>
</evidence>
<evidence type="ECO:0000256" key="1">
    <source>
        <dbReference type="ARBA" id="ARBA00004533"/>
    </source>
</evidence>
<gene>
    <name evidence="11" type="ORF">Ttaiw_01984</name>
</gene>
<organism evidence="11 12">
    <name type="scientific">Tepidimonas taiwanensis</name>
    <dbReference type="NCBI Taxonomy" id="307486"/>
    <lineage>
        <taxon>Bacteria</taxon>
        <taxon>Pseudomonadati</taxon>
        <taxon>Pseudomonadota</taxon>
        <taxon>Betaproteobacteria</taxon>
        <taxon>Burkholderiales</taxon>
        <taxon>Tepidimonas</taxon>
    </lineage>
</organism>
<keyword evidence="8" id="KW-0653">Protein transport</keyword>
<dbReference type="OrthoDB" id="8558191at2"/>
<keyword evidence="12" id="KW-1185">Reference proteome</keyword>
<name>A0A554X374_9BURK</name>
<dbReference type="STRING" id="307486.GCA_000807215_02359"/>
<keyword evidence="6" id="KW-0997">Cell inner membrane</keyword>
<keyword evidence="9" id="KW-0472">Membrane</keyword>
<dbReference type="EMBL" id="VJOM01000024">
    <property type="protein sequence ID" value="TSE30287.1"/>
    <property type="molecule type" value="Genomic_DNA"/>
</dbReference>
<evidence type="ECO:0000256" key="9">
    <source>
        <dbReference type="ARBA" id="ARBA00023136"/>
    </source>
</evidence>
<reference evidence="11 12" key="1">
    <citation type="submission" date="2019-07" db="EMBL/GenBank/DDBJ databases">
        <title>Tepidimonas taiwanensis I1-1 draft genome.</title>
        <authorList>
            <person name="Da Costa M.S."/>
            <person name="Froufe H.J.C."/>
            <person name="Egas C."/>
            <person name="Albuquerque L."/>
        </authorList>
    </citation>
    <scope>NUCLEOTIDE SEQUENCE [LARGE SCALE GENOMIC DNA]</scope>
    <source>
        <strain evidence="11 12">I1-1</strain>
    </source>
</reference>
<dbReference type="Proteomes" id="UP000317763">
    <property type="component" value="Unassembled WGS sequence"/>
</dbReference>
<dbReference type="AlphaFoldDB" id="A0A554X374"/>
<sequence>MAKGWRVPLVAAALGAGVGSVVFAPARWWAVVVDHTTQGRVQLQYTQGTVWRGRADVILTGDGGVLRLPGGLAWDWGWTATPRPAVTVTLTLPCCATSPWVWRLTRSDTGWMVTTDAQRLTADLAWLSALGSPWNTLGLQGTVAVEVAPVRWPLGTATADPANDGLRWTARVTDLSSTVATVRPLGSYRLEGAWTPAGGPTLTLSTLSGDLRLEGSGGWERGRFRFQGLAQATPQRLEALSNLLNLLGRRDGDRAHLKIG</sequence>
<accession>A0A554X374</accession>
<evidence type="ECO:0000256" key="8">
    <source>
        <dbReference type="ARBA" id="ARBA00022927"/>
    </source>
</evidence>
<dbReference type="GO" id="GO:0005886">
    <property type="term" value="C:plasma membrane"/>
    <property type="evidence" value="ECO:0007669"/>
    <property type="project" value="UniProtKB-SubCell"/>
</dbReference>
<proteinExistence type="inferred from homology"/>
<keyword evidence="5" id="KW-1003">Cell membrane</keyword>
<dbReference type="GO" id="GO:0015627">
    <property type="term" value="C:type II protein secretion system complex"/>
    <property type="evidence" value="ECO:0007669"/>
    <property type="project" value="InterPro"/>
</dbReference>
<evidence type="ECO:0000256" key="4">
    <source>
        <dbReference type="ARBA" id="ARBA00022448"/>
    </source>
</evidence>
<evidence type="ECO:0000313" key="12">
    <source>
        <dbReference type="Proteomes" id="UP000317763"/>
    </source>
</evidence>
<evidence type="ECO:0000256" key="5">
    <source>
        <dbReference type="ARBA" id="ARBA00022475"/>
    </source>
</evidence>
<evidence type="ECO:0000256" key="6">
    <source>
        <dbReference type="ARBA" id="ARBA00022519"/>
    </source>
</evidence>
<keyword evidence="4" id="KW-0813">Transport</keyword>
<evidence type="ECO:0000256" key="3">
    <source>
        <dbReference type="ARBA" id="ARBA00021563"/>
    </source>
</evidence>
<dbReference type="Pfam" id="PF01203">
    <property type="entry name" value="T2SSN"/>
    <property type="match status" value="1"/>
</dbReference>
<dbReference type="InterPro" id="IPR022792">
    <property type="entry name" value="T2SS_protein-GspN"/>
</dbReference>
<dbReference type="GO" id="GO:0015628">
    <property type="term" value="P:protein secretion by the type II secretion system"/>
    <property type="evidence" value="ECO:0007669"/>
    <property type="project" value="InterPro"/>
</dbReference>
<dbReference type="RefSeq" id="WP_143898204.1">
    <property type="nucleotide sequence ID" value="NZ_CP083911.1"/>
</dbReference>
<evidence type="ECO:0000256" key="10">
    <source>
        <dbReference type="ARBA" id="ARBA00030772"/>
    </source>
</evidence>
<comment type="subcellular location">
    <subcellularLocation>
        <location evidence="1">Cell inner membrane</location>
    </subcellularLocation>
</comment>
<evidence type="ECO:0000313" key="11">
    <source>
        <dbReference type="EMBL" id="TSE30287.1"/>
    </source>
</evidence>
<protein>
    <recommendedName>
        <fullName evidence="3">Type II secretion system protein N</fullName>
    </recommendedName>
    <alternativeName>
        <fullName evidence="10">General secretion pathway protein N</fullName>
    </alternativeName>
</protein>